<dbReference type="InterPro" id="IPR016155">
    <property type="entry name" value="Mopterin_synth/thiamin_S_b"/>
</dbReference>
<dbReference type="RefSeq" id="WP_131476846.1">
    <property type="nucleotide sequence ID" value="NZ_SJPE01000018.1"/>
</dbReference>
<dbReference type="Pfam" id="PF02597">
    <property type="entry name" value="ThiS"/>
    <property type="match status" value="1"/>
</dbReference>
<gene>
    <name evidence="1" type="ORF">EZL74_11905</name>
</gene>
<evidence type="ECO:0000313" key="2">
    <source>
        <dbReference type="Proteomes" id="UP000293300"/>
    </source>
</evidence>
<name>A0A4Q9YQF1_9FLAO</name>
<dbReference type="InterPro" id="IPR012675">
    <property type="entry name" value="Beta-grasp_dom_sf"/>
</dbReference>
<proteinExistence type="predicted"/>
<evidence type="ECO:0000313" key="1">
    <source>
        <dbReference type="EMBL" id="TBX65576.1"/>
    </source>
</evidence>
<comment type="caution">
    <text evidence="1">The sequence shown here is derived from an EMBL/GenBank/DDBJ whole genome shotgun (WGS) entry which is preliminary data.</text>
</comment>
<organism evidence="1 2">
    <name type="scientific">Flavobacterium silvisoli</name>
    <dbReference type="NCBI Taxonomy" id="2529433"/>
    <lineage>
        <taxon>Bacteria</taxon>
        <taxon>Pseudomonadati</taxon>
        <taxon>Bacteroidota</taxon>
        <taxon>Flavobacteriia</taxon>
        <taxon>Flavobacteriales</taxon>
        <taxon>Flavobacteriaceae</taxon>
        <taxon>Flavobacterium</taxon>
    </lineage>
</organism>
<dbReference type="OrthoDB" id="1191081at2"/>
<dbReference type="Proteomes" id="UP000293300">
    <property type="component" value="Unassembled WGS sequence"/>
</dbReference>
<protein>
    <recommendedName>
        <fullName evidence="3">MoaD/ThiS family protein</fullName>
    </recommendedName>
</protein>
<accession>A0A4Q9YQF1</accession>
<sequence length="83" mass="9311">MIIKCSVKYYGIISDIVQMDTDVAEFNSFVPTLNDVKLVLEKAYPDIKEVDYLFAVNHKLVSDLTLELKQNDEIALLPAFSGG</sequence>
<dbReference type="SUPFAM" id="SSF54285">
    <property type="entry name" value="MoaD/ThiS"/>
    <property type="match status" value="1"/>
</dbReference>
<dbReference type="InterPro" id="IPR003749">
    <property type="entry name" value="ThiS/MoaD-like"/>
</dbReference>
<evidence type="ECO:0008006" key="3">
    <source>
        <dbReference type="Google" id="ProtNLM"/>
    </source>
</evidence>
<reference evidence="1 2" key="1">
    <citation type="submission" date="2019-02" db="EMBL/GenBank/DDBJ databases">
        <title>Flavobacterium sp. RD-2-33 isolated from forest soil.</title>
        <authorList>
            <person name="Chaudhary D.K."/>
        </authorList>
    </citation>
    <scope>NUCLEOTIDE SEQUENCE [LARGE SCALE GENOMIC DNA]</scope>
    <source>
        <strain evidence="1 2">RD-2-33</strain>
    </source>
</reference>
<dbReference type="EMBL" id="SJPE01000018">
    <property type="protein sequence ID" value="TBX65576.1"/>
    <property type="molecule type" value="Genomic_DNA"/>
</dbReference>
<dbReference type="AlphaFoldDB" id="A0A4Q9YQF1"/>
<keyword evidence="2" id="KW-1185">Reference proteome</keyword>
<dbReference type="Gene3D" id="3.10.20.30">
    <property type="match status" value="1"/>
</dbReference>